<feature type="compositionally biased region" description="Low complexity" evidence="1">
    <location>
        <begin position="46"/>
        <end position="64"/>
    </location>
</feature>
<proteinExistence type="predicted"/>
<accession>A0A3P7L079</accession>
<dbReference type="Proteomes" id="UP000281553">
    <property type="component" value="Unassembled WGS sequence"/>
</dbReference>
<dbReference type="EMBL" id="UYRU01048409">
    <property type="protein sequence ID" value="VDN10074.1"/>
    <property type="molecule type" value="Genomic_DNA"/>
</dbReference>
<dbReference type="AlphaFoldDB" id="A0A3P7L079"/>
<keyword evidence="3" id="KW-1185">Reference proteome</keyword>
<evidence type="ECO:0000313" key="2">
    <source>
        <dbReference type="EMBL" id="VDN10074.1"/>
    </source>
</evidence>
<protein>
    <submittedName>
        <fullName evidence="2">Uncharacterized protein</fullName>
    </submittedName>
</protein>
<evidence type="ECO:0000256" key="1">
    <source>
        <dbReference type="SAM" id="MobiDB-lite"/>
    </source>
</evidence>
<reference evidence="2 3" key="1">
    <citation type="submission" date="2018-11" db="EMBL/GenBank/DDBJ databases">
        <authorList>
            <consortium name="Pathogen Informatics"/>
        </authorList>
    </citation>
    <scope>NUCLEOTIDE SEQUENCE [LARGE SCALE GENOMIC DNA]</scope>
</reference>
<evidence type="ECO:0000313" key="3">
    <source>
        <dbReference type="Proteomes" id="UP000281553"/>
    </source>
</evidence>
<gene>
    <name evidence="2" type="ORF">DILT_LOCUS5905</name>
</gene>
<feature type="region of interest" description="Disordered" evidence="1">
    <location>
        <begin position="42"/>
        <end position="124"/>
    </location>
</feature>
<organism evidence="2 3">
    <name type="scientific">Dibothriocephalus latus</name>
    <name type="common">Fish tapeworm</name>
    <name type="synonym">Diphyllobothrium latum</name>
    <dbReference type="NCBI Taxonomy" id="60516"/>
    <lineage>
        <taxon>Eukaryota</taxon>
        <taxon>Metazoa</taxon>
        <taxon>Spiralia</taxon>
        <taxon>Lophotrochozoa</taxon>
        <taxon>Platyhelminthes</taxon>
        <taxon>Cestoda</taxon>
        <taxon>Eucestoda</taxon>
        <taxon>Diphyllobothriidea</taxon>
        <taxon>Diphyllobothriidae</taxon>
        <taxon>Dibothriocephalus</taxon>
    </lineage>
</organism>
<feature type="compositionally biased region" description="Basic and acidic residues" evidence="1">
    <location>
        <begin position="69"/>
        <end position="87"/>
    </location>
</feature>
<name>A0A3P7L079_DIBLA</name>
<sequence>MFKLPGSLPKSRIQHLREKCRVTVMQIVDELNQREADYRAQVELRQQQQQPQQQPQQQQQHQQQVNEPEPEKAKVEDDRTGKEKSEEGSEETGTDDQSKTTCTSNGELGSGPFLVRSTVGFPVR</sequence>